<comment type="caution">
    <text evidence="1">The sequence shown here is derived from an EMBL/GenBank/DDBJ whole genome shotgun (WGS) entry which is preliminary data.</text>
</comment>
<dbReference type="EMBL" id="JBJKFK010000767">
    <property type="protein sequence ID" value="KAL3315370.1"/>
    <property type="molecule type" value="Genomic_DNA"/>
</dbReference>
<evidence type="ECO:0000313" key="1">
    <source>
        <dbReference type="EMBL" id="KAL3315370.1"/>
    </source>
</evidence>
<protein>
    <submittedName>
        <fullName evidence="1">Uncharacterized protein</fullName>
    </submittedName>
</protein>
<sequence>MSSDICRHVQSARSASLVMDSSSPGRVANLARNSFTDSIFLQAPNHPGRRTNSEDFSGSIATGSDVLPLPLSNTSPHGKVLWKKVQQFTHRLHRRMAELTPNSGPQTPDWVHFLQYQQQTQKQKFVKVSPFTRSVKTSSQTKKTDRSRSDQSYHSIVDCSYRASLPYSTMGMWEQTITRRRLRSTGHLDLSSEAHAA</sequence>
<dbReference type="Proteomes" id="UP001626550">
    <property type="component" value="Unassembled WGS sequence"/>
</dbReference>
<proteinExistence type="predicted"/>
<dbReference type="AlphaFoldDB" id="A0ABD2Q745"/>
<feature type="non-terminal residue" evidence="1">
    <location>
        <position position="197"/>
    </location>
</feature>
<name>A0ABD2Q745_9PLAT</name>
<evidence type="ECO:0000313" key="2">
    <source>
        <dbReference type="Proteomes" id="UP001626550"/>
    </source>
</evidence>
<reference evidence="1 2" key="1">
    <citation type="submission" date="2024-11" db="EMBL/GenBank/DDBJ databases">
        <title>Adaptive evolution of stress response genes in parasites aligns with host niche diversity.</title>
        <authorList>
            <person name="Hahn C."/>
            <person name="Resl P."/>
        </authorList>
    </citation>
    <scope>NUCLEOTIDE SEQUENCE [LARGE SCALE GENOMIC DNA]</scope>
    <source>
        <strain evidence="1">EGGRZ-B1_66</strain>
        <tissue evidence="1">Body</tissue>
    </source>
</reference>
<keyword evidence="2" id="KW-1185">Reference proteome</keyword>
<organism evidence="1 2">
    <name type="scientific">Cichlidogyrus casuarinus</name>
    <dbReference type="NCBI Taxonomy" id="1844966"/>
    <lineage>
        <taxon>Eukaryota</taxon>
        <taxon>Metazoa</taxon>
        <taxon>Spiralia</taxon>
        <taxon>Lophotrochozoa</taxon>
        <taxon>Platyhelminthes</taxon>
        <taxon>Monogenea</taxon>
        <taxon>Monopisthocotylea</taxon>
        <taxon>Dactylogyridea</taxon>
        <taxon>Ancyrocephalidae</taxon>
        <taxon>Cichlidogyrus</taxon>
    </lineage>
</organism>
<accession>A0ABD2Q745</accession>
<gene>
    <name evidence="1" type="ORF">Ciccas_006002</name>
</gene>